<evidence type="ECO:0000313" key="2">
    <source>
        <dbReference type="Proteomes" id="UP000194968"/>
    </source>
</evidence>
<comment type="caution">
    <text evidence="1">The sequence shown here is derived from an EMBL/GenBank/DDBJ whole genome shotgun (WGS) entry which is preliminary data.</text>
</comment>
<proteinExistence type="predicted"/>
<dbReference type="Proteomes" id="UP000194968">
    <property type="component" value="Unassembled WGS sequence"/>
</dbReference>
<reference evidence="1 2" key="1">
    <citation type="submission" date="2017-03" db="EMBL/GenBank/DDBJ databases">
        <title>Comparative genomics of honeybee gut symbionts reveal geographically distinct and subgroup specific antibiotic resistance.</title>
        <authorList>
            <person name="Ludvigsen J."/>
            <person name="Porcellato D."/>
            <person name="Labee-Lund T.M."/>
            <person name="Amdam G.V."/>
            <person name="Rudi K."/>
        </authorList>
    </citation>
    <scope>NUCLEOTIDE SEQUENCE [LARGE SCALE GENOMIC DNA]</scope>
    <source>
        <strain evidence="1 2">A-4-12</strain>
    </source>
</reference>
<organism evidence="1 2">
    <name type="scientific">Gilliamella apis</name>
    <dbReference type="NCBI Taxonomy" id="1970738"/>
    <lineage>
        <taxon>Bacteria</taxon>
        <taxon>Pseudomonadati</taxon>
        <taxon>Pseudomonadota</taxon>
        <taxon>Gammaproteobacteria</taxon>
        <taxon>Orbales</taxon>
        <taxon>Orbaceae</taxon>
        <taxon>Gilliamella</taxon>
    </lineage>
</organism>
<accession>A0A242NRB3</accession>
<dbReference type="EMBL" id="NASK01000104">
    <property type="protein sequence ID" value="OTQ47998.1"/>
    <property type="molecule type" value="Genomic_DNA"/>
</dbReference>
<sequence>MLEATDTFESIETFVALPSQNNNNYPKMEFDQLMIAPYEVWQDDDGDKVVPLATQPANLKGNLTVNWKDGLGRDITDSVKSNPKQVLSGCDAPYALTVELHKGEVRTQYGDPSKLTIDNKSHTYYFYPKVTEPYVCYAQPNLDLGNGVYAGPAEQWDPLKGFKLQDINRPESNFPTTGSNNLYFKIRVEGITSEEFIRANGATVYSDDGTGVNLELTPENNKAKGHITRVKLKGPNKANGGGEFVPSTFNFYADGGKSKLLYNFKIGRWYIGDTSFNTYGTSRNICNGLQPTGSYRIPNIRDYTNANTQEGYYPPVPGKSMYYERKISYWHDTERIMVGGLVSEWGNLSSNYYSEANYVGGTAGWTQQTTNTINGTVRWGGGFGDGRVYWNWDWYLPAVIRVGTTCVSP</sequence>
<gene>
    <name evidence="1" type="ORF">B6D06_11010</name>
</gene>
<evidence type="ECO:0000313" key="1">
    <source>
        <dbReference type="EMBL" id="OTQ47998.1"/>
    </source>
</evidence>
<protein>
    <submittedName>
        <fullName evidence="1">Uncharacterized protein</fullName>
    </submittedName>
</protein>
<name>A0A242NRB3_9GAMM</name>
<dbReference type="AlphaFoldDB" id="A0A242NRB3"/>